<evidence type="ECO:0000313" key="5">
    <source>
        <dbReference type="WBParaSite" id="ACRNAN_scaffold9403.g26773.t1"/>
    </source>
</evidence>
<dbReference type="PROSITE" id="PS50041">
    <property type="entry name" value="C_TYPE_LECTIN_2"/>
    <property type="match status" value="2"/>
</dbReference>
<evidence type="ECO:0000259" key="3">
    <source>
        <dbReference type="PROSITE" id="PS50041"/>
    </source>
</evidence>
<dbReference type="PANTHER" id="PTHR22803">
    <property type="entry name" value="MANNOSE, PHOSPHOLIPASE, LECTIN RECEPTOR RELATED"/>
    <property type="match status" value="1"/>
</dbReference>
<keyword evidence="1" id="KW-1015">Disulfide bond</keyword>
<keyword evidence="2" id="KW-0732">Signal</keyword>
<protein>
    <submittedName>
        <fullName evidence="5">C-type lectin domain-containing protein</fullName>
    </submittedName>
</protein>
<dbReference type="CDD" id="cd00037">
    <property type="entry name" value="CLECT"/>
    <property type="match status" value="1"/>
</dbReference>
<keyword evidence="4" id="KW-1185">Reference proteome</keyword>
<organism evidence="4 5">
    <name type="scientific">Acrobeloides nanus</name>
    <dbReference type="NCBI Taxonomy" id="290746"/>
    <lineage>
        <taxon>Eukaryota</taxon>
        <taxon>Metazoa</taxon>
        <taxon>Ecdysozoa</taxon>
        <taxon>Nematoda</taxon>
        <taxon>Chromadorea</taxon>
        <taxon>Rhabditida</taxon>
        <taxon>Tylenchina</taxon>
        <taxon>Cephalobomorpha</taxon>
        <taxon>Cephaloboidea</taxon>
        <taxon>Cephalobidae</taxon>
        <taxon>Acrobeloides</taxon>
    </lineage>
</organism>
<dbReference type="SMART" id="SM00034">
    <property type="entry name" value="CLECT"/>
    <property type="match status" value="2"/>
</dbReference>
<evidence type="ECO:0000256" key="2">
    <source>
        <dbReference type="SAM" id="SignalP"/>
    </source>
</evidence>
<feature type="domain" description="C-type lectin" evidence="3">
    <location>
        <begin position="171"/>
        <end position="271"/>
    </location>
</feature>
<proteinExistence type="predicted"/>
<feature type="chain" id="PRO_5037183649" evidence="2">
    <location>
        <begin position="22"/>
        <end position="303"/>
    </location>
</feature>
<dbReference type="Pfam" id="PF00059">
    <property type="entry name" value="Lectin_C"/>
    <property type="match status" value="2"/>
</dbReference>
<dbReference type="InterPro" id="IPR016186">
    <property type="entry name" value="C-type_lectin-like/link_sf"/>
</dbReference>
<dbReference type="PROSITE" id="PS00615">
    <property type="entry name" value="C_TYPE_LECTIN_1"/>
    <property type="match status" value="1"/>
</dbReference>
<sequence>MHFHYFFASLLYFIIKPSVFADCPASSIASQNSGNSFCFQLFQIELEFVQAVRACNDLNGNLASICDAFTNEQLRNAAFNSFLQYDDKDFWLGLMNNGSNIWNWKDPSINCTYRNWVNGGPSTNGNCAAISISTGKWSSSDCNIRKPFICSVPQIIPKVDKCPYDYVYFDKTGFCYKKIFNKTFGEAIDACLYEGAKLVSIHSDEENQFLILFNSIGYPVYVGKTTWIGLQYSNHVWNWVDGTNFNYTSKYGFFDQQYNNTCAYLWPDPWNGNNGWKYNGAWENGWNCSMPNRSAICKMSPPN</sequence>
<dbReference type="SUPFAM" id="SSF56436">
    <property type="entry name" value="C-type lectin-like"/>
    <property type="match status" value="2"/>
</dbReference>
<dbReference type="AlphaFoldDB" id="A0A914EN13"/>
<dbReference type="InterPro" id="IPR050111">
    <property type="entry name" value="C-type_lectin/snaclec_domain"/>
</dbReference>
<evidence type="ECO:0000313" key="4">
    <source>
        <dbReference type="Proteomes" id="UP000887540"/>
    </source>
</evidence>
<dbReference type="InterPro" id="IPR018378">
    <property type="entry name" value="C-type_lectin_CS"/>
</dbReference>
<reference evidence="5" key="1">
    <citation type="submission" date="2022-11" db="UniProtKB">
        <authorList>
            <consortium name="WormBaseParasite"/>
        </authorList>
    </citation>
    <scope>IDENTIFICATION</scope>
</reference>
<feature type="signal peptide" evidence="2">
    <location>
        <begin position="1"/>
        <end position="21"/>
    </location>
</feature>
<dbReference type="Gene3D" id="3.10.100.10">
    <property type="entry name" value="Mannose-Binding Protein A, subunit A"/>
    <property type="match status" value="2"/>
</dbReference>
<dbReference type="WBParaSite" id="ACRNAN_scaffold9403.g26773.t1">
    <property type="protein sequence ID" value="ACRNAN_scaffold9403.g26773.t1"/>
    <property type="gene ID" value="ACRNAN_scaffold9403.g26773"/>
</dbReference>
<evidence type="ECO:0000256" key="1">
    <source>
        <dbReference type="ARBA" id="ARBA00023157"/>
    </source>
</evidence>
<feature type="domain" description="C-type lectin" evidence="3">
    <location>
        <begin position="34"/>
        <end position="151"/>
    </location>
</feature>
<accession>A0A914EN13</accession>
<dbReference type="InterPro" id="IPR016187">
    <property type="entry name" value="CTDL_fold"/>
</dbReference>
<name>A0A914EN13_9BILA</name>
<dbReference type="InterPro" id="IPR001304">
    <property type="entry name" value="C-type_lectin-like"/>
</dbReference>
<dbReference type="Proteomes" id="UP000887540">
    <property type="component" value="Unplaced"/>
</dbReference>